<dbReference type="Proteomes" id="UP000287651">
    <property type="component" value="Unassembled WGS sequence"/>
</dbReference>
<organism evidence="1 2">
    <name type="scientific">Ensete ventricosum</name>
    <name type="common">Abyssinian banana</name>
    <name type="synonym">Musa ensete</name>
    <dbReference type="NCBI Taxonomy" id="4639"/>
    <lineage>
        <taxon>Eukaryota</taxon>
        <taxon>Viridiplantae</taxon>
        <taxon>Streptophyta</taxon>
        <taxon>Embryophyta</taxon>
        <taxon>Tracheophyta</taxon>
        <taxon>Spermatophyta</taxon>
        <taxon>Magnoliopsida</taxon>
        <taxon>Liliopsida</taxon>
        <taxon>Zingiberales</taxon>
        <taxon>Musaceae</taxon>
        <taxon>Ensete</taxon>
    </lineage>
</organism>
<evidence type="ECO:0000313" key="1">
    <source>
        <dbReference type="EMBL" id="RRT48273.1"/>
    </source>
</evidence>
<evidence type="ECO:0008006" key="3">
    <source>
        <dbReference type="Google" id="ProtNLM"/>
    </source>
</evidence>
<gene>
    <name evidence="1" type="ORF">B296_00050883</name>
</gene>
<reference evidence="1 2" key="1">
    <citation type="journal article" date="2014" name="Agronomy (Basel)">
        <title>A Draft Genome Sequence for Ensete ventricosum, the Drought-Tolerant Tree Against Hunger.</title>
        <authorList>
            <person name="Harrison J."/>
            <person name="Moore K.A."/>
            <person name="Paszkiewicz K."/>
            <person name="Jones T."/>
            <person name="Grant M."/>
            <person name="Ambacheew D."/>
            <person name="Muzemil S."/>
            <person name="Studholme D.J."/>
        </authorList>
    </citation>
    <scope>NUCLEOTIDE SEQUENCE [LARGE SCALE GENOMIC DNA]</scope>
</reference>
<evidence type="ECO:0000313" key="2">
    <source>
        <dbReference type="Proteomes" id="UP000287651"/>
    </source>
</evidence>
<proteinExistence type="predicted"/>
<comment type="caution">
    <text evidence="1">The sequence shown here is derived from an EMBL/GenBank/DDBJ whole genome shotgun (WGS) entry which is preliminary data.</text>
</comment>
<name>A0A426Y962_ENSVE</name>
<dbReference type="AlphaFoldDB" id="A0A426Y962"/>
<sequence>MEKNISISHSLESNFSLAPNTANENMMLPEENPNNLFTNQGWSLLLFYFQSLRNCIFFQLIISWLNLIQEMVDFLVDIWHEEGLYD</sequence>
<protein>
    <recommendedName>
        <fullName evidence="3">DUF4050 domain-containing protein</fullName>
    </recommendedName>
</protein>
<accession>A0A426Y962</accession>
<dbReference type="EMBL" id="AMZH03014063">
    <property type="protein sequence ID" value="RRT48273.1"/>
    <property type="molecule type" value="Genomic_DNA"/>
</dbReference>